<gene>
    <name evidence="1" type="ORF">N5C05_12015</name>
</gene>
<dbReference type="RefSeq" id="WP_280054078.1">
    <property type="nucleotide sequence ID" value="NZ_JAOBYN010000009.1"/>
</dbReference>
<accession>A0AA42N2X7</accession>
<protein>
    <submittedName>
        <fullName evidence="1">Uncharacterized protein</fullName>
    </submittedName>
</protein>
<organism evidence="1 2">
    <name type="scientific">Aquipseudomonas alcaligenes</name>
    <name type="common">Pseudomonas alcaligenes</name>
    <dbReference type="NCBI Taxonomy" id="43263"/>
    <lineage>
        <taxon>Bacteria</taxon>
        <taxon>Pseudomonadati</taxon>
        <taxon>Pseudomonadota</taxon>
        <taxon>Gammaproteobacteria</taxon>
        <taxon>Pseudomonadales</taxon>
        <taxon>Pseudomonadaceae</taxon>
        <taxon>Aquipseudomonas</taxon>
    </lineage>
</organism>
<evidence type="ECO:0000313" key="2">
    <source>
        <dbReference type="Proteomes" id="UP001158730"/>
    </source>
</evidence>
<reference evidence="1" key="1">
    <citation type="submission" date="2022-09" db="EMBL/GenBank/DDBJ databases">
        <title>Intensive care unit water sources are persistently colonized with multi-drug resistant bacteria and are the site of extensive horizontal gene transfer of antibiotic resistance genes.</title>
        <authorList>
            <person name="Diorio-Toth L."/>
        </authorList>
    </citation>
    <scope>NUCLEOTIDE SEQUENCE</scope>
    <source>
        <strain evidence="1">GD03990</strain>
    </source>
</reference>
<comment type="caution">
    <text evidence="1">The sequence shown here is derived from an EMBL/GenBank/DDBJ whole genome shotgun (WGS) entry which is preliminary data.</text>
</comment>
<sequence>MHDRSKFFSDYSTTENKLSKEVRREISLYENLSEESKFIGACRILQDLRQWEAGQLAKHEVVILSSKTPERKGILNQISYARKLISQNLNISIKTDQSAELWIISSAVLKRKAIIRKWNGEISEINY</sequence>
<dbReference type="AlphaFoldDB" id="A0AA42N2X7"/>
<evidence type="ECO:0000313" key="1">
    <source>
        <dbReference type="EMBL" id="MDH1055482.1"/>
    </source>
</evidence>
<name>A0AA42N2X7_AQUAC</name>
<proteinExistence type="predicted"/>
<dbReference type="EMBL" id="JAOBYN010000009">
    <property type="protein sequence ID" value="MDH1055482.1"/>
    <property type="molecule type" value="Genomic_DNA"/>
</dbReference>
<dbReference type="Proteomes" id="UP001158730">
    <property type="component" value="Unassembled WGS sequence"/>
</dbReference>